<organism evidence="2 3">
    <name type="scientific">Actinomadura keratinilytica</name>
    <dbReference type="NCBI Taxonomy" id="547461"/>
    <lineage>
        <taxon>Bacteria</taxon>
        <taxon>Bacillati</taxon>
        <taxon>Actinomycetota</taxon>
        <taxon>Actinomycetes</taxon>
        <taxon>Streptosporangiales</taxon>
        <taxon>Thermomonosporaceae</taxon>
        <taxon>Actinomadura</taxon>
    </lineage>
</organism>
<sequence>MEHERPAWAERLRTERESRGWGTFEMARQLRQAIGITSHPANKVKALARQIARHENGYVYPRDWVTAYAKVFDIPDTELRPPPKTNPPQTSDDGGHPSTSPQGGGPTNRRDALKLGAAVAVTPEVLHKVLPDTAAEAMEFTRRANTTAIGHGTFDHLESVIVALDRKYNVDPPADLFSTAHTYRHRVAELIEGPRTLKEARELYVCAAWLSEMLAWLAHCLGEPLAAEAWALDAFHHADQAGHDELCAWACDAMASVAIYHDQPARAVAAARRGVAKAPGRHPLAVHLRTQAARAHARLGDREACEEMFRQARDLHELLPARAPLRLALDTADLAPFAITGHATQAYLWLGDTEQGDFRRAKQHAQAAIDAQLALPARSRSPIREAMAHIDLAIAQAHLGEPEEAAALGQQALTTARRVDPVRRRAEDLHRVLNDRYRKLNAVRDLREAYRQNRPTK</sequence>
<dbReference type="RefSeq" id="WP_345016439.1">
    <property type="nucleotide sequence ID" value="NZ_BAABDO010000002.1"/>
</dbReference>
<name>A0ABP7XXS4_9ACTN</name>
<feature type="compositionally biased region" description="Polar residues" evidence="1">
    <location>
        <begin position="87"/>
        <end position="101"/>
    </location>
</feature>
<proteinExistence type="predicted"/>
<dbReference type="Proteomes" id="UP001500266">
    <property type="component" value="Unassembled WGS sequence"/>
</dbReference>
<accession>A0ABP7XXS4</accession>
<dbReference type="InterPro" id="IPR011990">
    <property type="entry name" value="TPR-like_helical_dom_sf"/>
</dbReference>
<evidence type="ECO:0000256" key="1">
    <source>
        <dbReference type="SAM" id="MobiDB-lite"/>
    </source>
</evidence>
<feature type="region of interest" description="Disordered" evidence="1">
    <location>
        <begin position="76"/>
        <end position="110"/>
    </location>
</feature>
<dbReference type="Gene3D" id="1.25.40.10">
    <property type="entry name" value="Tetratricopeptide repeat domain"/>
    <property type="match status" value="1"/>
</dbReference>
<dbReference type="EMBL" id="BAABDO010000002">
    <property type="protein sequence ID" value="GAA4127489.1"/>
    <property type="molecule type" value="Genomic_DNA"/>
</dbReference>
<reference evidence="3" key="1">
    <citation type="journal article" date="2019" name="Int. J. Syst. Evol. Microbiol.">
        <title>The Global Catalogue of Microorganisms (GCM) 10K type strain sequencing project: providing services to taxonomists for standard genome sequencing and annotation.</title>
        <authorList>
            <consortium name="The Broad Institute Genomics Platform"/>
            <consortium name="The Broad Institute Genome Sequencing Center for Infectious Disease"/>
            <person name="Wu L."/>
            <person name="Ma J."/>
        </authorList>
    </citation>
    <scope>NUCLEOTIDE SEQUENCE [LARGE SCALE GENOMIC DNA]</scope>
    <source>
        <strain evidence="3">JCM 17316</strain>
    </source>
</reference>
<evidence type="ECO:0000313" key="2">
    <source>
        <dbReference type="EMBL" id="GAA4127489.1"/>
    </source>
</evidence>
<evidence type="ECO:0008006" key="4">
    <source>
        <dbReference type="Google" id="ProtNLM"/>
    </source>
</evidence>
<gene>
    <name evidence="2" type="ORF">GCM10022416_02200</name>
</gene>
<dbReference type="SUPFAM" id="SSF48452">
    <property type="entry name" value="TPR-like"/>
    <property type="match status" value="1"/>
</dbReference>
<evidence type="ECO:0000313" key="3">
    <source>
        <dbReference type="Proteomes" id="UP001500266"/>
    </source>
</evidence>
<protein>
    <recommendedName>
        <fullName evidence="4">XRE family transcriptional regulator</fullName>
    </recommendedName>
</protein>
<comment type="caution">
    <text evidence="2">The sequence shown here is derived from an EMBL/GenBank/DDBJ whole genome shotgun (WGS) entry which is preliminary data.</text>
</comment>
<keyword evidence="3" id="KW-1185">Reference proteome</keyword>